<protein>
    <submittedName>
        <fullName evidence="2">Uncharacterized protein</fullName>
    </submittedName>
</protein>
<feature type="compositionally biased region" description="Polar residues" evidence="1">
    <location>
        <begin position="53"/>
        <end position="64"/>
    </location>
</feature>
<feature type="region of interest" description="Disordered" evidence="1">
    <location>
        <begin position="15"/>
        <end position="73"/>
    </location>
</feature>
<dbReference type="AlphaFoldDB" id="A0A368HB96"/>
<proteinExistence type="predicted"/>
<dbReference type="Proteomes" id="UP000252519">
    <property type="component" value="Unassembled WGS sequence"/>
</dbReference>
<dbReference type="EMBL" id="JOJR01000001">
    <property type="protein sequence ID" value="RCN53816.1"/>
    <property type="molecule type" value="Genomic_DNA"/>
</dbReference>
<comment type="caution">
    <text evidence="2">The sequence shown here is derived from an EMBL/GenBank/DDBJ whole genome shotgun (WGS) entry which is preliminary data.</text>
</comment>
<evidence type="ECO:0000313" key="2">
    <source>
        <dbReference type="EMBL" id="RCN53816.1"/>
    </source>
</evidence>
<keyword evidence="3" id="KW-1185">Reference proteome</keyword>
<evidence type="ECO:0000313" key="3">
    <source>
        <dbReference type="Proteomes" id="UP000252519"/>
    </source>
</evidence>
<feature type="compositionally biased region" description="Basic and acidic residues" evidence="1">
    <location>
        <begin position="21"/>
        <end position="30"/>
    </location>
</feature>
<name>A0A368HB96_ANCCA</name>
<gene>
    <name evidence="2" type="ORF">ANCCAN_00310</name>
</gene>
<reference evidence="2 3" key="1">
    <citation type="submission" date="2014-10" db="EMBL/GenBank/DDBJ databases">
        <title>Draft genome of the hookworm Ancylostoma caninum.</title>
        <authorList>
            <person name="Mitreva M."/>
        </authorList>
    </citation>
    <scope>NUCLEOTIDE SEQUENCE [LARGE SCALE GENOMIC DNA]</scope>
    <source>
        <strain evidence="2 3">Baltimore</strain>
    </source>
</reference>
<organism evidence="2 3">
    <name type="scientific">Ancylostoma caninum</name>
    <name type="common">Dog hookworm</name>
    <dbReference type="NCBI Taxonomy" id="29170"/>
    <lineage>
        <taxon>Eukaryota</taxon>
        <taxon>Metazoa</taxon>
        <taxon>Ecdysozoa</taxon>
        <taxon>Nematoda</taxon>
        <taxon>Chromadorea</taxon>
        <taxon>Rhabditida</taxon>
        <taxon>Rhabditina</taxon>
        <taxon>Rhabditomorpha</taxon>
        <taxon>Strongyloidea</taxon>
        <taxon>Ancylostomatidae</taxon>
        <taxon>Ancylostomatinae</taxon>
        <taxon>Ancylostoma</taxon>
    </lineage>
</organism>
<dbReference type="OrthoDB" id="5862783at2759"/>
<accession>A0A368HB96</accession>
<sequence length="73" mass="8199">MAFITPVVRKDFNLYSKKKSNREQKRREPMEMVPEIAQNDGRKTSAGADEGATTATLQPETTSDARVAEDLRD</sequence>
<evidence type="ECO:0000256" key="1">
    <source>
        <dbReference type="SAM" id="MobiDB-lite"/>
    </source>
</evidence>